<keyword evidence="3" id="KW-1185">Reference proteome</keyword>
<name>A0A3M9NNB3_9BACT</name>
<gene>
    <name evidence="2" type="ORF">EFY79_03920</name>
</gene>
<dbReference type="EMBL" id="RJJR01000002">
    <property type="protein sequence ID" value="RNI38817.1"/>
    <property type="molecule type" value="Genomic_DNA"/>
</dbReference>
<sequence length="100" mass="10953">MDQLIQKLKSAHGLSEEESSKILRTIADYLKEKFPMVGGAIDNLFQSGTTPSGTGTSPEDVQSNVADPIDNNNDLKEKISEFIPGANEENIEDFAKKNLQ</sequence>
<evidence type="ECO:0000313" key="3">
    <source>
        <dbReference type="Proteomes" id="UP000267223"/>
    </source>
</evidence>
<evidence type="ECO:0000313" key="2">
    <source>
        <dbReference type="EMBL" id="RNI38817.1"/>
    </source>
</evidence>
<comment type="caution">
    <text evidence="2">The sequence shown here is derived from an EMBL/GenBank/DDBJ whole genome shotgun (WGS) entry which is preliminary data.</text>
</comment>
<protein>
    <submittedName>
        <fullName evidence="2">Uncharacterized protein</fullName>
    </submittedName>
</protein>
<reference evidence="2 3" key="1">
    <citation type="submission" date="2018-11" db="EMBL/GenBank/DDBJ databases">
        <title>Draft genome sequence of Ferruginibacter sp. BO-59.</title>
        <authorList>
            <person name="Im W.T."/>
        </authorList>
    </citation>
    <scope>NUCLEOTIDE SEQUENCE [LARGE SCALE GENOMIC DNA]</scope>
    <source>
        <strain evidence="2 3">BO-59</strain>
    </source>
</reference>
<dbReference type="OrthoDB" id="1454374at2"/>
<dbReference type="Proteomes" id="UP000267223">
    <property type="component" value="Unassembled WGS sequence"/>
</dbReference>
<accession>A0A3M9NNB3</accession>
<organism evidence="2 3">
    <name type="scientific">Hanamia caeni</name>
    <dbReference type="NCBI Taxonomy" id="2294116"/>
    <lineage>
        <taxon>Bacteria</taxon>
        <taxon>Pseudomonadati</taxon>
        <taxon>Bacteroidota</taxon>
        <taxon>Chitinophagia</taxon>
        <taxon>Chitinophagales</taxon>
        <taxon>Chitinophagaceae</taxon>
        <taxon>Hanamia</taxon>
    </lineage>
</organism>
<dbReference type="RefSeq" id="WP_123119380.1">
    <property type="nucleotide sequence ID" value="NZ_RJJR01000002.1"/>
</dbReference>
<feature type="compositionally biased region" description="Low complexity" evidence="1">
    <location>
        <begin position="47"/>
        <end position="58"/>
    </location>
</feature>
<dbReference type="AlphaFoldDB" id="A0A3M9NNB3"/>
<proteinExistence type="predicted"/>
<feature type="region of interest" description="Disordered" evidence="1">
    <location>
        <begin position="45"/>
        <end position="72"/>
    </location>
</feature>
<evidence type="ECO:0000256" key="1">
    <source>
        <dbReference type="SAM" id="MobiDB-lite"/>
    </source>
</evidence>